<evidence type="ECO:0000256" key="6">
    <source>
        <dbReference type="ARBA" id="ARBA00023242"/>
    </source>
</evidence>
<dbReference type="KEGG" id="tpf:TPHA_0A03860"/>
<proteinExistence type="predicted"/>
<dbReference type="PROSITE" id="PS00633">
    <property type="entry name" value="BROMODOMAIN_1"/>
    <property type="match status" value="1"/>
</dbReference>
<feature type="region of interest" description="Disordered" evidence="9">
    <location>
        <begin position="325"/>
        <end position="384"/>
    </location>
</feature>
<feature type="compositionally biased region" description="Polar residues" evidence="9">
    <location>
        <begin position="602"/>
        <end position="619"/>
    </location>
</feature>
<dbReference type="InterPro" id="IPR009072">
    <property type="entry name" value="Histone-fold"/>
</dbReference>
<dbReference type="GO" id="GO:0005198">
    <property type="term" value="F:structural molecule activity"/>
    <property type="evidence" value="ECO:0007669"/>
    <property type="project" value="EnsemblFungi"/>
</dbReference>
<dbReference type="OMA" id="RHICHKI"/>
<dbReference type="Gene3D" id="1.20.920.10">
    <property type="entry name" value="Bromodomain-like"/>
    <property type="match status" value="1"/>
</dbReference>
<dbReference type="Pfam" id="PF00439">
    <property type="entry name" value="Bromodomain"/>
    <property type="match status" value="1"/>
</dbReference>
<evidence type="ECO:0000256" key="7">
    <source>
        <dbReference type="ARBA" id="ARBA00093633"/>
    </source>
</evidence>
<keyword evidence="4 8" id="KW-0103">Bromodomain</keyword>
<feature type="compositionally biased region" description="Basic and acidic residues" evidence="9">
    <location>
        <begin position="1310"/>
        <end position="1321"/>
    </location>
</feature>
<feature type="region of interest" description="Disordered" evidence="9">
    <location>
        <begin position="197"/>
        <end position="254"/>
    </location>
</feature>
<evidence type="ECO:0000256" key="5">
    <source>
        <dbReference type="ARBA" id="ARBA00023163"/>
    </source>
</evidence>
<dbReference type="GO" id="GO:0065003">
    <property type="term" value="P:protein-containing complex assembly"/>
    <property type="evidence" value="ECO:0007669"/>
    <property type="project" value="EnsemblFungi"/>
</dbReference>
<dbReference type="FunFam" id="1.20.920.10:FF:000032">
    <property type="entry name" value="Transcriptional activator spt7"/>
    <property type="match status" value="1"/>
</dbReference>
<dbReference type="GeneID" id="11532682"/>
<keyword evidence="3" id="KW-0805">Transcription regulation</keyword>
<dbReference type="PROSITE" id="PS50014">
    <property type="entry name" value="BROMODOMAIN_2"/>
    <property type="match status" value="1"/>
</dbReference>
<feature type="compositionally biased region" description="Basic and acidic residues" evidence="9">
    <location>
        <begin position="238"/>
        <end position="254"/>
    </location>
</feature>
<evidence type="ECO:0000256" key="3">
    <source>
        <dbReference type="ARBA" id="ARBA00023015"/>
    </source>
</evidence>
<dbReference type="CDD" id="cd05510">
    <property type="entry name" value="Bromo_SPT7_like"/>
    <property type="match status" value="1"/>
</dbReference>
<name>G8BNI4_TETPH</name>
<dbReference type="PANTHER" id="PTHR47343:SF1">
    <property type="entry name" value="TRANSCRIPTIONAL ACTIVATOR SPT7"/>
    <property type="match status" value="1"/>
</dbReference>
<dbReference type="OrthoDB" id="21449at2759"/>
<dbReference type="InterPro" id="IPR001487">
    <property type="entry name" value="Bromodomain"/>
</dbReference>
<dbReference type="Gene3D" id="1.10.20.10">
    <property type="entry name" value="Histone, subunit A"/>
    <property type="match status" value="1"/>
</dbReference>
<dbReference type="STRING" id="1071381.G8BNI4"/>
<keyword evidence="5" id="KW-0804">Transcription</keyword>
<feature type="region of interest" description="Disordered" evidence="9">
    <location>
        <begin position="1268"/>
        <end position="1333"/>
    </location>
</feature>
<feature type="region of interest" description="Disordered" evidence="9">
    <location>
        <begin position="557"/>
        <end position="584"/>
    </location>
</feature>
<dbReference type="RefSeq" id="XP_003683896.1">
    <property type="nucleotide sequence ID" value="XM_003683848.1"/>
</dbReference>
<gene>
    <name evidence="11" type="primary">TPHA0A03860</name>
    <name evidence="11" type="ordered locus">TPHA_0A03860</name>
</gene>
<dbReference type="SMART" id="SM00297">
    <property type="entry name" value="BROMO"/>
    <property type="match status" value="1"/>
</dbReference>
<feature type="compositionally biased region" description="Basic and acidic residues" evidence="9">
    <location>
        <begin position="620"/>
        <end position="636"/>
    </location>
</feature>
<protein>
    <recommendedName>
        <fullName evidence="7">SAGA complex subunit Spt7</fullName>
    </recommendedName>
</protein>
<evidence type="ECO:0000313" key="12">
    <source>
        <dbReference type="Proteomes" id="UP000005666"/>
    </source>
</evidence>
<dbReference type="GO" id="GO:0046695">
    <property type="term" value="C:SLIK (SAGA-like) complex"/>
    <property type="evidence" value="ECO:0007669"/>
    <property type="project" value="EnsemblFungi"/>
</dbReference>
<evidence type="ECO:0000256" key="8">
    <source>
        <dbReference type="PROSITE-ProRule" id="PRU00035"/>
    </source>
</evidence>
<dbReference type="InterPro" id="IPR037782">
    <property type="entry name" value="Spt7"/>
</dbReference>
<evidence type="ECO:0000259" key="10">
    <source>
        <dbReference type="PROSITE" id="PS50014"/>
    </source>
</evidence>
<dbReference type="HOGENOM" id="CLU_006198_0_1_1"/>
<dbReference type="Proteomes" id="UP000005666">
    <property type="component" value="Chromosome 1"/>
</dbReference>
<dbReference type="EMBL" id="HE612856">
    <property type="protein sequence ID" value="CCE61462.1"/>
    <property type="molecule type" value="Genomic_DNA"/>
</dbReference>
<dbReference type="PRINTS" id="PR00503">
    <property type="entry name" value="BROMODOMAIN"/>
</dbReference>
<comment type="subcellular location">
    <subcellularLocation>
        <location evidence="1">Nucleus</location>
    </subcellularLocation>
</comment>
<evidence type="ECO:0000256" key="1">
    <source>
        <dbReference type="ARBA" id="ARBA00004123"/>
    </source>
</evidence>
<feature type="region of interest" description="Disordered" evidence="9">
    <location>
        <begin position="104"/>
        <end position="130"/>
    </location>
</feature>
<dbReference type="GO" id="GO:0005634">
    <property type="term" value="C:nucleus"/>
    <property type="evidence" value="ECO:0007669"/>
    <property type="project" value="UniProtKB-SubCell"/>
</dbReference>
<sequence length="1333" mass="153347">MVEMLEKEVAIVNYQKTNPKTLLKLTEKLNEERYFDAYLTPNQLIILENFLTIDDKDKKLQIWYALLDANIKLNVETVDEKERNEQESGKPFAKIDENINTEVRESQDIAHNNNADENTPNSDSMESEDLSKLDLEEFTQQIQGPEFIGNFSLKLRYVLWQCAVDLLYNRSSDFEDEQNDDDKDLLDYVLLENDDSIDEKNDAMPPNNLTFHNGITSNKDSRENYDEDSDYDFDAGDVDSKSSKPNDNDNDTIEDKVSDITVEFNEKGVLEINMKVSRSFFKNIRTNNIEKIIQNWDKIYHSFEYDQDTMLKRLRLEENDKLLENSKDKKRSHEDMVNDSDNTKSIKENEHQIVNGENNSNDDDKDINSRNDSKKPRQDSLNIPVSLSSANLSLKYLMASIQENKSKLNISDYELKHLITDVKKNRSKWSSDERIGQEELYEACEKVVIELRNLTEHSTPFLNKVSKREAPNYHQVIKKSMDLNTVLKKLKGFQYNSKQEFVDDIMLIWKNCLTYNSDPSHFLRRHAIAMQKKSLQLLPLIPDITIRNRADVERELENIDKDKDNDADEEEEDAAGSGRKGLTMGSHVLTNSLTQDANSITNENITTEIDSVNETADQNSLDKESIDNTVDRKENIANDTEPDNESTNDIEAQPSQTEDQEKNLDEEETETENKNEFDKKTKTEDSSTIDDVGAVEEADEDDEEDDEISNNESRSYISEKDDDKDDIEISLWKSLTAKLRADICIKRSDYFKDGLLNKETMAYLKDPKKMKTFHEIFDEFVIQKNEELTRKHKEQQSMMKNGFGTLIKQEDGENIPLVSNDDFNEDIIEREFNDFEVDNESFLKEYNIMNSMPTQLFQGISSKRLDKEENAIVQNILNESQHKPSVYMNNIKIGMSEKINENISLIQQIRHICHKISLIRLLQISAYNQNKSTAQDTLNSHIYKTNSIDNAFDLDPVSQLNTHDYKLNKDLITTIMHKSVSKVAMANGFESSQPNASAILSEIAGDYLSSLMKTMKIHKESNSLNQKTDNEILHLSLLENGISKPDDLYVYIDTEFVKKKKKLTDLKAKLETFLKELLRPTLQELSERNFDDQSQSFVTGDFASDLTGEDYFGFRELGLEREFGVLSSSVPLQFLTFQSNSSSIEAAVKVKKIQPDELDYHYKKVTKENIDDSSYTDLLKPLLKKSYDRTIEFHQKVAKLNSNNPTTEEIPEPHLELQAGTILEDDKMILKNKPGSKVRVPPTGKLTTTYKKKQVANAFFLPEVEESEKHLTDPSNGNGIHILNDDLFSDDADKTSNSSKEFSEYPSAHNNDDSELEKLFGGDDDNPLQSLKE</sequence>
<feature type="domain" description="Bromo" evidence="10">
    <location>
        <begin position="453"/>
        <end position="523"/>
    </location>
</feature>
<dbReference type="GO" id="GO:0000124">
    <property type="term" value="C:SAGA complex"/>
    <property type="evidence" value="ECO:0007669"/>
    <property type="project" value="EnsemblFungi"/>
</dbReference>
<dbReference type="eggNOG" id="KOG1472">
    <property type="taxonomic scope" value="Eukaryota"/>
</dbReference>
<dbReference type="GO" id="GO:0000747">
    <property type="term" value="P:conjugation with cellular fusion"/>
    <property type="evidence" value="ECO:0007669"/>
    <property type="project" value="EnsemblFungi"/>
</dbReference>
<evidence type="ECO:0000256" key="2">
    <source>
        <dbReference type="ARBA" id="ARBA00022553"/>
    </source>
</evidence>
<feature type="compositionally biased region" description="Polar residues" evidence="9">
    <location>
        <begin position="109"/>
        <end position="121"/>
    </location>
</feature>
<feature type="compositionally biased region" description="Basic and acidic residues" evidence="9">
    <location>
        <begin position="366"/>
        <end position="378"/>
    </location>
</feature>
<dbReference type="GO" id="GO:0006357">
    <property type="term" value="P:regulation of transcription by RNA polymerase II"/>
    <property type="evidence" value="ECO:0007669"/>
    <property type="project" value="EnsemblFungi"/>
</dbReference>
<dbReference type="GO" id="GO:0046982">
    <property type="term" value="F:protein heterodimerization activity"/>
    <property type="evidence" value="ECO:0007669"/>
    <property type="project" value="InterPro"/>
</dbReference>
<evidence type="ECO:0000256" key="9">
    <source>
        <dbReference type="SAM" id="MobiDB-lite"/>
    </source>
</evidence>
<feature type="compositionally biased region" description="Basic and acidic residues" evidence="9">
    <location>
        <begin position="671"/>
        <end position="685"/>
    </location>
</feature>
<keyword evidence="12" id="KW-1185">Reference proteome</keyword>
<dbReference type="PANTHER" id="PTHR47343">
    <property type="entry name" value="TRANSCRIPTIONAL ACTIVATOR SPT7"/>
    <property type="match status" value="1"/>
</dbReference>
<reference evidence="11 12" key="1">
    <citation type="journal article" date="2011" name="Proc. Natl. Acad. Sci. U.S.A.">
        <title>Evolutionary erosion of yeast sex chromosomes by mating-type switching accidents.</title>
        <authorList>
            <person name="Gordon J.L."/>
            <person name="Armisen D."/>
            <person name="Proux-Wera E."/>
            <person name="Oheigeartaigh S.S."/>
            <person name="Byrne K.P."/>
            <person name="Wolfe K.H."/>
        </authorList>
    </citation>
    <scope>NUCLEOTIDE SEQUENCE [LARGE SCALE GENOMIC DNA]</scope>
    <source>
        <strain evidence="12">ATCC 24235 / CBS 4417 / NBRC 1672 / NRRL Y-8282 / UCD 70-5</strain>
    </source>
</reference>
<organism evidence="11 12">
    <name type="scientific">Tetrapisispora phaffii (strain ATCC 24235 / CBS 4417 / NBRC 1672 / NRRL Y-8282 / UCD 70-5)</name>
    <name type="common">Yeast</name>
    <name type="synonym">Fabospora phaffii</name>
    <dbReference type="NCBI Taxonomy" id="1071381"/>
    <lineage>
        <taxon>Eukaryota</taxon>
        <taxon>Fungi</taxon>
        <taxon>Dikarya</taxon>
        <taxon>Ascomycota</taxon>
        <taxon>Saccharomycotina</taxon>
        <taxon>Saccharomycetes</taxon>
        <taxon>Saccharomycetales</taxon>
        <taxon>Saccharomycetaceae</taxon>
        <taxon>Tetrapisispora</taxon>
    </lineage>
</organism>
<feature type="compositionally biased region" description="Polar residues" evidence="9">
    <location>
        <begin position="207"/>
        <end position="218"/>
    </location>
</feature>
<dbReference type="InterPro" id="IPR018359">
    <property type="entry name" value="Bromodomain_CS"/>
</dbReference>
<feature type="compositionally biased region" description="Acidic residues" evidence="9">
    <location>
        <begin position="693"/>
        <end position="709"/>
    </location>
</feature>
<dbReference type="SUPFAM" id="SSF47370">
    <property type="entry name" value="Bromodomain"/>
    <property type="match status" value="1"/>
</dbReference>
<keyword evidence="6" id="KW-0539">Nucleus</keyword>
<evidence type="ECO:0000313" key="11">
    <source>
        <dbReference type="EMBL" id="CCE61462.1"/>
    </source>
</evidence>
<feature type="compositionally biased region" description="Acidic residues" evidence="9">
    <location>
        <begin position="565"/>
        <end position="574"/>
    </location>
</feature>
<evidence type="ECO:0000256" key="4">
    <source>
        <dbReference type="ARBA" id="ARBA00023117"/>
    </source>
</evidence>
<feature type="compositionally biased region" description="Basic and acidic residues" evidence="9">
    <location>
        <begin position="325"/>
        <end position="351"/>
    </location>
</feature>
<dbReference type="GO" id="GO:0006325">
    <property type="term" value="P:chromatin organization"/>
    <property type="evidence" value="ECO:0007669"/>
    <property type="project" value="EnsemblFungi"/>
</dbReference>
<feature type="compositionally biased region" description="Acidic residues" evidence="9">
    <location>
        <begin position="225"/>
        <end position="237"/>
    </location>
</feature>
<accession>G8BNI4</accession>
<feature type="region of interest" description="Disordered" evidence="9">
    <location>
        <begin position="602"/>
        <end position="722"/>
    </location>
</feature>
<dbReference type="InterPro" id="IPR036427">
    <property type="entry name" value="Bromodomain-like_sf"/>
</dbReference>
<keyword evidence="2" id="KW-0597">Phosphoprotein</keyword>